<feature type="region of interest" description="Disordered" evidence="1">
    <location>
        <begin position="98"/>
        <end position="151"/>
    </location>
</feature>
<dbReference type="Proteomes" id="UP000831156">
    <property type="component" value="Chromosome 9"/>
</dbReference>
<feature type="compositionally biased region" description="Basic and acidic residues" evidence="1">
    <location>
        <begin position="118"/>
        <end position="137"/>
    </location>
</feature>
<keyword evidence="3" id="KW-1185">Reference proteome</keyword>
<name>A0ABY1UNC7_9APIC</name>
<accession>A0ABY1UNC7</accession>
<proteinExistence type="predicted"/>
<protein>
    <recommendedName>
        <fullName evidence="4">Ribosomal RNA-processing protein 14/surfeit locus protein 6 C-terminal domain-containing protein</fullName>
    </recommendedName>
</protein>
<gene>
    <name evidence="2" type="ORF">PGABG01_0925900</name>
</gene>
<reference evidence="2" key="1">
    <citation type="submission" date="2016-09" db="EMBL/GenBank/DDBJ databases">
        <authorList>
            <consortium name="Pathogen Informatics"/>
            <person name="Sun Q."/>
            <person name="Inoue M."/>
        </authorList>
    </citation>
    <scope>NUCLEOTIDE SEQUENCE</scope>
</reference>
<evidence type="ECO:0008006" key="4">
    <source>
        <dbReference type="Google" id="ProtNLM"/>
    </source>
</evidence>
<sequence length="151" mass="18042">MSQINEKYKNNKQSKAFLKVKNKIKKKKINQNDKDEDLVIGNIPDLNKATKKKIPKIIQIKKNTKKLKREKELLSKLNSEEKQKAEHMLKVEKAILKSQGQKVYNEKSLKKRQKNMQTKKDKSRMKWENKKNKEQTNKNKKNKNNKNKKKK</sequence>
<organism evidence="2 3">
    <name type="scientific">Plasmodium gaboni</name>
    <dbReference type="NCBI Taxonomy" id="647221"/>
    <lineage>
        <taxon>Eukaryota</taxon>
        <taxon>Sar</taxon>
        <taxon>Alveolata</taxon>
        <taxon>Apicomplexa</taxon>
        <taxon>Aconoidasida</taxon>
        <taxon>Haemosporida</taxon>
        <taxon>Plasmodiidae</taxon>
        <taxon>Plasmodium</taxon>
        <taxon>Plasmodium (Laverania)</taxon>
    </lineage>
</organism>
<evidence type="ECO:0000313" key="2">
    <source>
        <dbReference type="EMBL" id="SOV14324.1"/>
    </source>
</evidence>
<evidence type="ECO:0000256" key="1">
    <source>
        <dbReference type="SAM" id="MobiDB-lite"/>
    </source>
</evidence>
<feature type="compositionally biased region" description="Basic residues" evidence="1">
    <location>
        <begin position="138"/>
        <end position="151"/>
    </location>
</feature>
<dbReference type="EMBL" id="LT969432">
    <property type="protein sequence ID" value="SOV14324.1"/>
    <property type="molecule type" value="Genomic_DNA"/>
</dbReference>
<evidence type="ECO:0000313" key="3">
    <source>
        <dbReference type="Proteomes" id="UP000831156"/>
    </source>
</evidence>